<feature type="region of interest" description="Disordered" evidence="2">
    <location>
        <begin position="1"/>
        <end position="39"/>
    </location>
</feature>
<proteinExistence type="predicted"/>
<dbReference type="InterPro" id="IPR001841">
    <property type="entry name" value="Znf_RING"/>
</dbReference>
<feature type="domain" description="RING-type" evidence="3">
    <location>
        <begin position="339"/>
        <end position="383"/>
    </location>
</feature>
<dbReference type="Pfam" id="PF13639">
    <property type="entry name" value="zf-RING_2"/>
    <property type="match status" value="1"/>
</dbReference>
<organism evidence="4 5">
    <name type="scientific">Periconia macrospinosa</name>
    <dbReference type="NCBI Taxonomy" id="97972"/>
    <lineage>
        <taxon>Eukaryota</taxon>
        <taxon>Fungi</taxon>
        <taxon>Dikarya</taxon>
        <taxon>Ascomycota</taxon>
        <taxon>Pezizomycotina</taxon>
        <taxon>Dothideomycetes</taxon>
        <taxon>Pleosporomycetidae</taxon>
        <taxon>Pleosporales</taxon>
        <taxon>Massarineae</taxon>
        <taxon>Periconiaceae</taxon>
        <taxon>Periconia</taxon>
    </lineage>
</organism>
<feature type="compositionally biased region" description="Basic and acidic residues" evidence="2">
    <location>
        <begin position="1"/>
        <end position="17"/>
    </location>
</feature>
<dbReference type="PROSITE" id="PS50089">
    <property type="entry name" value="ZF_RING_2"/>
    <property type="match status" value="1"/>
</dbReference>
<feature type="region of interest" description="Disordered" evidence="2">
    <location>
        <begin position="227"/>
        <end position="252"/>
    </location>
</feature>
<evidence type="ECO:0000259" key="3">
    <source>
        <dbReference type="PROSITE" id="PS50089"/>
    </source>
</evidence>
<reference evidence="4 5" key="1">
    <citation type="journal article" date="2018" name="Sci. Rep.">
        <title>Comparative genomics provides insights into the lifestyle and reveals functional heterogeneity of dark septate endophytic fungi.</title>
        <authorList>
            <person name="Knapp D.G."/>
            <person name="Nemeth J.B."/>
            <person name="Barry K."/>
            <person name="Hainaut M."/>
            <person name="Henrissat B."/>
            <person name="Johnson J."/>
            <person name="Kuo A."/>
            <person name="Lim J.H.P."/>
            <person name="Lipzen A."/>
            <person name="Nolan M."/>
            <person name="Ohm R.A."/>
            <person name="Tamas L."/>
            <person name="Grigoriev I.V."/>
            <person name="Spatafora J.W."/>
            <person name="Nagy L.G."/>
            <person name="Kovacs G.M."/>
        </authorList>
    </citation>
    <scope>NUCLEOTIDE SEQUENCE [LARGE SCALE GENOMIC DNA]</scope>
    <source>
        <strain evidence="4 5">DSE2036</strain>
    </source>
</reference>
<feature type="region of interest" description="Disordered" evidence="2">
    <location>
        <begin position="53"/>
        <end position="72"/>
    </location>
</feature>
<feature type="region of interest" description="Disordered" evidence="2">
    <location>
        <begin position="134"/>
        <end position="163"/>
    </location>
</feature>
<feature type="compositionally biased region" description="Polar residues" evidence="2">
    <location>
        <begin position="136"/>
        <end position="145"/>
    </location>
</feature>
<dbReference type="OrthoDB" id="8062037at2759"/>
<protein>
    <recommendedName>
        <fullName evidence="3">RING-type domain-containing protein</fullName>
    </recommendedName>
</protein>
<dbReference type="CDD" id="cd16448">
    <property type="entry name" value="RING-H2"/>
    <property type="match status" value="1"/>
</dbReference>
<dbReference type="GO" id="GO:0008270">
    <property type="term" value="F:zinc ion binding"/>
    <property type="evidence" value="ECO:0007669"/>
    <property type="project" value="UniProtKB-KW"/>
</dbReference>
<keyword evidence="1" id="KW-0862">Zinc</keyword>
<evidence type="ECO:0000256" key="2">
    <source>
        <dbReference type="SAM" id="MobiDB-lite"/>
    </source>
</evidence>
<dbReference type="EMBL" id="KZ805430">
    <property type="protein sequence ID" value="PVH97707.1"/>
    <property type="molecule type" value="Genomic_DNA"/>
</dbReference>
<evidence type="ECO:0000313" key="4">
    <source>
        <dbReference type="EMBL" id="PVH97707.1"/>
    </source>
</evidence>
<keyword evidence="1" id="KW-0479">Metal-binding</keyword>
<dbReference type="Proteomes" id="UP000244855">
    <property type="component" value="Unassembled WGS sequence"/>
</dbReference>
<evidence type="ECO:0000256" key="1">
    <source>
        <dbReference type="PROSITE-ProRule" id="PRU00175"/>
    </source>
</evidence>
<gene>
    <name evidence="4" type="ORF">DM02DRAFT_684488</name>
</gene>
<keyword evidence="1" id="KW-0863">Zinc-finger</keyword>
<dbReference type="AlphaFoldDB" id="A0A2V1DHP9"/>
<dbReference type="SUPFAM" id="SSF57850">
    <property type="entry name" value="RING/U-box"/>
    <property type="match status" value="1"/>
</dbReference>
<dbReference type="Gene3D" id="3.30.40.10">
    <property type="entry name" value="Zinc/RING finger domain, C3HC4 (zinc finger)"/>
    <property type="match status" value="1"/>
</dbReference>
<evidence type="ECO:0000313" key="5">
    <source>
        <dbReference type="Proteomes" id="UP000244855"/>
    </source>
</evidence>
<dbReference type="InterPro" id="IPR013083">
    <property type="entry name" value="Znf_RING/FYVE/PHD"/>
</dbReference>
<keyword evidence="5" id="KW-1185">Reference proteome</keyword>
<name>A0A2V1DHP9_9PLEO</name>
<accession>A0A2V1DHP9</accession>
<sequence length="388" mass="44293">MSKPRRDFSMNDHDGSRSHSGRVGYLSRYPQPGEGNMNRPANIRGFYAVRNTASQSPDTETTEHGHLHLPTGAPDSRTYFPLVGHEPDPPSVHEFDPFRTEPSRPHDFRASLTHHNHEPDLFRTEAGHVLIHDNNDCGNDQQPVTRTRDGRRFCPRAPSHPRTQEIGRQIRYPRASRVLATVDNDHGSSRRVTTPTLDDRIYYVDTPSPIRIANFGRRGYYPRAGQVPAAANHARRPREQLSPTGSGEDRYPPYHTEAVERQTPEYDHSETQSYALLQNISAILERHERHLGESSPTWNARLPRRIFRPTVSPWAQAFIDGLPAAVRDPGSEDIWTECICSEEYSEEHPAVRLPCKHVFGKSCIEKWCKSANQGAEKKCPYCRNQLFW</sequence>